<protein>
    <submittedName>
        <fullName evidence="1">Uncharacterized protein</fullName>
    </submittedName>
</protein>
<organism evidence="1 2">
    <name type="scientific">Candidatus Defluviibacterium haderslevense</name>
    <dbReference type="NCBI Taxonomy" id="2981993"/>
    <lineage>
        <taxon>Bacteria</taxon>
        <taxon>Pseudomonadati</taxon>
        <taxon>Bacteroidota</taxon>
        <taxon>Saprospiria</taxon>
        <taxon>Saprospirales</taxon>
        <taxon>Saprospiraceae</taxon>
        <taxon>Candidatus Defluviibacterium</taxon>
    </lineage>
</organism>
<name>A0A9D7SB50_9BACT</name>
<sequence>MVEYLVKDIFKIEWGFPSTFIVDINAIIIDAFSGGRMGSLAIEELVSRIEPIIEKGY</sequence>
<dbReference type="AlphaFoldDB" id="A0A9D7SB50"/>
<dbReference type="EMBL" id="JADKFW010000010">
    <property type="protein sequence ID" value="MBK9718402.1"/>
    <property type="molecule type" value="Genomic_DNA"/>
</dbReference>
<dbReference type="Proteomes" id="UP000808349">
    <property type="component" value="Unassembled WGS sequence"/>
</dbReference>
<evidence type="ECO:0000313" key="2">
    <source>
        <dbReference type="Proteomes" id="UP000808349"/>
    </source>
</evidence>
<comment type="caution">
    <text evidence="1">The sequence shown here is derived from an EMBL/GenBank/DDBJ whole genome shotgun (WGS) entry which is preliminary data.</text>
</comment>
<proteinExistence type="predicted"/>
<evidence type="ECO:0000313" key="1">
    <source>
        <dbReference type="EMBL" id="MBK9718402.1"/>
    </source>
</evidence>
<reference evidence="1 2" key="1">
    <citation type="submission" date="2020-10" db="EMBL/GenBank/DDBJ databases">
        <title>Connecting structure to function with the recovery of over 1000 high-quality activated sludge metagenome-assembled genomes encoding full-length rRNA genes using long-read sequencing.</title>
        <authorList>
            <person name="Singleton C.M."/>
            <person name="Petriglieri F."/>
            <person name="Kristensen J.M."/>
            <person name="Kirkegaard R.H."/>
            <person name="Michaelsen T.Y."/>
            <person name="Andersen M.H."/>
            <person name="Karst S.M."/>
            <person name="Dueholm M.S."/>
            <person name="Nielsen P.H."/>
            <person name="Albertsen M."/>
        </authorList>
    </citation>
    <scope>NUCLEOTIDE SEQUENCE [LARGE SCALE GENOMIC DNA]</scope>
    <source>
        <strain evidence="1">Ribe_18-Q3-R11-54_BAT3C.373</strain>
    </source>
</reference>
<accession>A0A9D7SB50</accession>
<gene>
    <name evidence="1" type="ORF">IPO85_13010</name>
</gene>